<feature type="transmembrane region" description="Helical" evidence="1">
    <location>
        <begin position="126"/>
        <end position="146"/>
    </location>
</feature>
<dbReference type="InterPro" id="IPR010699">
    <property type="entry name" value="DUF1275"/>
</dbReference>
<organism evidence="2 3">
    <name type="scientific">Brucella endophytica</name>
    <dbReference type="NCBI Taxonomy" id="1963359"/>
    <lineage>
        <taxon>Bacteria</taxon>
        <taxon>Pseudomonadati</taxon>
        <taxon>Pseudomonadota</taxon>
        <taxon>Alphaproteobacteria</taxon>
        <taxon>Hyphomicrobiales</taxon>
        <taxon>Brucellaceae</taxon>
        <taxon>Brucella/Ochrobactrum group</taxon>
        <taxon>Brucella</taxon>
    </lineage>
</organism>
<feature type="transmembrane region" description="Helical" evidence="1">
    <location>
        <begin position="99"/>
        <end position="120"/>
    </location>
</feature>
<dbReference type="EMBL" id="BMHH01000012">
    <property type="protein sequence ID" value="GGA98909.1"/>
    <property type="molecule type" value="Genomic_DNA"/>
</dbReference>
<comment type="caution">
    <text evidence="2">The sequence shown here is derived from an EMBL/GenBank/DDBJ whole genome shotgun (WGS) entry which is preliminary data.</text>
</comment>
<protein>
    <submittedName>
        <fullName evidence="2">DUF1275 family protein</fullName>
    </submittedName>
</protein>
<keyword evidence="1" id="KW-0472">Membrane</keyword>
<feature type="transmembrane region" description="Helical" evidence="1">
    <location>
        <begin position="63"/>
        <end position="87"/>
    </location>
</feature>
<evidence type="ECO:0000256" key="1">
    <source>
        <dbReference type="SAM" id="Phobius"/>
    </source>
</evidence>
<accession>A0A916WGK2</accession>
<dbReference type="PANTHER" id="PTHR37314:SF4">
    <property type="entry name" value="UPF0700 TRANSMEMBRANE PROTEIN YOAK"/>
    <property type="match status" value="1"/>
</dbReference>
<dbReference type="Pfam" id="PF06912">
    <property type="entry name" value="DUF1275"/>
    <property type="match status" value="1"/>
</dbReference>
<keyword evidence="1" id="KW-1133">Transmembrane helix</keyword>
<keyword evidence="1" id="KW-0812">Transmembrane</keyword>
<feature type="transmembrane region" description="Helical" evidence="1">
    <location>
        <begin position="21"/>
        <end position="43"/>
    </location>
</feature>
<keyword evidence="3" id="KW-1185">Reference proteome</keyword>
<evidence type="ECO:0000313" key="3">
    <source>
        <dbReference type="Proteomes" id="UP000646478"/>
    </source>
</evidence>
<feature type="transmembrane region" description="Helical" evidence="1">
    <location>
        <begin position="194"/>
        <end position="213"/>
    </location>
</feature>
<feature type="transmembrane region" description="Helical" evidence="1">
    <location>
        <begin position="219"/>
        <end position="239"/>
    </location>
</feature>
<dbReference type="Proteomes" id="UP000646478">
    <property type="component" value="Unassembled WGS sequence"/>
</dbReference>
<dbReference type="AlphaFoldDB" id="A0A916WGK2"/>
<dbReference type="PANTHER" id="PTHR37314">
    <property type="entry name" value="SLR0142 PROTEIN"/>
    <property type="match status" value="1"/>
</dbReference>
<sequence>MFVYLRKLTGRERTDAADQHLARYLIFIAGAANAGGFLAVQQYTSHMSGIVSTMADHLALGDMTVFLAGLGALFSFVAGAAISAILINWGRRHDLESQYAFPLVLEAGLLICFGLLGRHLARYQGLFVPMTVMLLCFIMGLQNAIITKLSATRIRTTHVTGLVTDMGIELGKLVYWNRSASTSKPPVKADHDKLWLLVSLVFLFFAGGVMGALGFKQMGFSATLFLAALLLALAFMPVLDDLGAKLKGFSGGSGFR</sequence>
<gene>
    <name evidence="2" type="ORF">GCM10011491_28950</name>
</gene>
<name>A0A916WGK2_9HYPH</name>
<reference evidence="2" key="1">
    <citation type="journal article" date="2014" name="Int. J. Syst. Evol. Microbiol.">
        <title>Complete genome sequence of Corynebacterium casei LMG S-19264T (=DSM 44701T), isolated from a smear-ripened cheese.</title>
        <authorList>
            <consortium name="US DOE Joint Genome Institute (JGI-PGF)"/>
            <person name="Walter F."/>
            <person name="Albersmeier A."/>
            <person name="Kalinowski J."/>
            <person name="Ruckert C."/>
        </authorList>
    </citation>
    <scope>NUCLEOTIDE SEQUENCE</scope>
    <source>
        <strain evidence="2">CGMCC 1.15082</strain>
    </source>
</reference>
<reference evidence="2" key="2">
    <citation type="submission" date="2020-09" db="EMBL/GenBank/DDBJ databases">
        <authorList>
            <person name="Sun Q."/>
            <person name="Zhou Y."/>
        </authorList>
    </citation>
    <scope>NUCLEOTIDE SEQUENCE</scope>
    <source>
        <strain evidence="2">CGMCC 1.15082</strain>
    </source>
</reference>
<evidence type="ECO:0000313" key="2">
    <source>
        <dbReference type="EMBL" id="GGA98909.1"/>
    </source>
</evidence>
<proteinExistence type="predicted"/>